<dbReference type="GO" id="GO:0003677">
    <property type="term" value="F:DNA binding"/>
    <property type="evidence" value="ECO:0007669"/>
    <property type="project" value="InterPro"/>
</dbReference>
<protein>
    <recommendedName>
        <fullName evidence="1">HTH cro/C1-type domain-containing protein</fullName>
    </recommendedName>
</protein>
<comment type="caution">
    <text evidence="2">The sequence shown here is derived from an EMBL/GenBank/DDBJ whole genome shotgun (WGS) entry which is preliminary data.</text>
</comment>
<organism evidence="2 3">
    <name type="scientific">Marinilactibacillus psychrotolerans</name>
    <dbReference type="NCBI Taxonomy" id="191770"/>
    <lineage>
        <taxon>Bacteria</taxon>
        <taxon>Bacillati</taxon>
        <taxon>Bacillota</taxon>
        <taxon>Bacilli</taxon>
        <taxon>Lactobacillales</taxon>
        <taxon>Carnobacteriaceae</taxon>
        <taxon>Marinilactibacillus</taxon>
    </lineage>
</organism>
<evidence type="ECO:0000313" key="3">
    <source>
        <dbReference type="Proteomes" id="UP000887127"/>
    </source>
</evidence>
<dbReference type="RefSeq" id="WP_091761296.1">
    <property type="nucleotide sequence ID" value="NZ_BJVX01000010.1"/>
</dbReference>
<dbReference type="InterPro" id="IPR010982">
    <property type="entry name" value="Lambda_DNA-bd_dom_sf"/>
</dbReference>
<proteinExistence type="predicted"/>
<evidence type="ECO:0000259" key="1">
    <source>
        <dbReference type="PROSITE" id="PS50943"/>
    </source>
</evidence>
<dbReference type="Gene3D" id="1.10.260.40">
    <property type="entry name" value="lambda repressor-like DNA-binding domains"/>
    <property type="match status" value="1"/>
</dbReference>
<dbReference type="GeneID" id="96911533"/>
<dbReference type="PROSITE" id="PS50943">
    <property type="entry name" value="HTH_CROC1"/>
    <property type="match status" value="1"/>
</dbReference>
<accession>A0AAV3WYR0</accession>
<dbReference type="CDD" id="cd00093">
    <property type="entry name" value="HTH_XRE"/>
    <property type="match status" value="1"/>
</dbReference>
<feature type="domain" description="HTH cro/C1-type" evidence="1">
    <location>
        <begin position="9"/>
        <end position="66"/>
    </location>
</feature>
<evidence type="ECO:0000313" key="2">
    <source>
        <dbReference type="EMBL" id="GEQ36014.1"/>
    </source>
</evidence>
<dbReference type="EMBL" id="BKBI01000010">
    <property type="protein sequence ID" value="GEQ36014.1"/>
    <property type="molecule type" value="Genomic_DNA"/>
</dbReference>
<gene>
    <name evidence="2" type="ORF">M132T_15220</name>
</gene>
<reference evidence="2" key="1">
    <citation type="submission" date="2019-08" db="EMBL/GenBank/DDBJ databases">
        <title>Marinilactibacillus psychrotolerans M13-2T whole genome sequencing project.</title>
        <authorList>
            <person name="Ishikawa M."/>
            <person name="Suzuki T."/>
            <person name="Matsutani M."/>
        </authorList>
    </citation>
    <scope>NUCLEOTIDE SEQUENCE</scope>
    <source>
        <strain evidence="2">M13-2T</strain>
    </source>
</reference>
<dbReference type="InterPro" id="IPR001387">
    <property type="entry name" value="Cro/C1-type_HTH"/>
</dbReference>
<dbReference type="Pfam" id="PF01381">
    <property type="entry name" value="HTH_3"/>
    <property type="match status" value="1"/>
</dbReference>
<sequence length="81" mass="9031">MVLEEKYTVKQLRGLRGMTQEELAKKVGVSATTIGEFESKPGRLKNAKYSTIESLAFALQVDIGDIFLDITRVKPESKQEA</sequence>
<name>A0AAV3WYR0_9LACT</name>
<dbReference type="AlphaFoldDB" id="A0AAV3WYR0"/>
<dbReference type="SUPFAM" id="SSF47413">
    <property type="entry name" value="lambda repressor-like DNA-binding domains"/>
    <property type="match status" value="1"/>
</dbReference>
<dbReference type="Proteomes" id="UP000887127">
    <property type="component" value="Unassembled WGS sequence"/>
</dbReference>
<dbReference type="SMART" id="SM00530">
    <property type="entry name" value="HTH_XRE"/>
    <property type="match status" value="1"/>
</dbReference>